<dbReference type="GO" id="GO:0005886">
    <property type="term" value="C:plasma membrane"/>
    <property type="evidence" value="ECO:0007669"/>
    <property type="project" value="TreeGrafter"/>
</dbReference>
<dbReference type="InterPro" id="IPR007267">
    <property type="entry name" value="GtrA_DPMS_TM"/>
</dbReference>
<evidence type="ECO:0000256" key="5">
    <source>
        <dbReference type="ARBA" id="ARBA00023136"/>
    </source>
</evidence>
<comment type="subcellular location">
    <subcellularLocation>
        <location evidence="1">Membrane</location>
        <topology evidence="1">Multi-pass membrane protein</topology>
    </subcellularLocation>
</comment>
<keyword evidence="3 6" id="KW-0812">Transmembrane</keyword>
<accession>E0WSU9</accession>
<evidence type="ECO:0000313" key="8">
    <source>
        <dbReference type="EMBL" id="EFL91634.1"/>
    </source>
</evidence>
<dbReference type="Proteomes" id="UP000005726">
    <property type="component" value="Unassembled WGS sequence"/>
</dbReference>
<comment type="similarity">
    <text evidence="2">Belongs to the GtrA family.</text>
</comment>
<feature type="transmembrane region" description="Helical" evidence="6">
    <location>
        <begin position="30"/>
        <end position="54"/>
    </location>
</feature>
<evidence type="ECO:0000256" key="2">
    <source>
        <dbReference type="ARBA" id="ARBA00009399"/>
    </source>
</evidence>
<dbReference type="PANTHER" id="PTHR38459">
    <property type="entry name" value="PROPHAGE BACTOPRENOL-LINKED GLUCOSE TRANSLOCASE HOMOLOG"/>
    <property type="match status" value="1"/>
</dbReference>
<dbReference type="HOGENOM" id="CLU_083873_4_2_6"/>
<evidence type="ECO:0000256" key="3">
    <source>
        <dbReference type="ARBA" id="ARBA00022692"/>
    </source>
</evidence>
<keyword evidence="9" id="KW-1185">Reference proteome</keyword>
<sequence>MLMIKRELSLFLLVGTLTVLVDFLFYRSLIWLGAMGITTAKVIGFLLGTLFAYFANRFWTFVHRSPTTGSPWRFMFLYASTLCVNVLANALLLKWLTDIRLAFLLATGLSALLNFLGMKLFVFKDKTASELT</sequence>
<protein>
    <submittedName>
        <fullName evidence="8">Putative membrane protein with GtrA-like domain</fullName>
    </submittedName>
</protein>
<dbReference type="EMBL" id="GL379592">
    <property type="protein sequence ID" value="EFL91634.1"/>
    <property type="molecule type" value="Genomic_DNA"/>
</dbReference>
<gene>
    <name evidence="8" type="ORF">REG_1076</name>
</gene>
<evidence type="ECO:0000259" key="7">
    <source>
        <dbReference type="Pfam" id="PF04138"/>
    </source>
</evidence>
<dbReference type="GO" id="GO:0000271">
    <property type="term" value="P:polysaccharide biosynthetic process"/>
    <property type="evidence" value="ECO:0007669"/>
    <property type="project" value="InterPro"/>
</dbReference>
<organism evidence="8 9">
    <name type="scientific">Candidatus Regiella insecticola LSR1</name>
    <dbReference type="NCBI Taxonomy" id="663321"/>
    <lineage>
        <taxon>Bacteria</taxon>
        <taxon>Pseudomonadati</taxon>
        <taxon>Pseudomonadota</taxon>
        <taxon>Gammaproteobacteria</taxon>
        <taxon>Enterobacterales</taxon>
        <taxon>Enterobacteriaceae</taxon>
        <taxon>aphid secondary symbionts</taxon>
        <taxon>Candidatus Regiella</taxon>
    </lineage>
</organism>
<dbReference type="PANTHER" id="PTHR38459:SF1">
    <property type="entry name" value="PROPHAGE BACTOPRENOL-LINKED GLUCOSE TRANSLOCASE HOMOLOG"/>
    <property type="match status" value="1"/>
</dbReference>
<evidence type="ECO:0000256" key="4">
    <source>
        <dbReference type="ARBA" id="ARBA00022989"/>
    </source>
</evidence>
<evidence type="ECO:0000313" key="9">
    <source>
        <dbReference type="Proteomes" id="UP000005726"/>
    </source>
</evidence>
<dbReference type="RefSeq" id="WP_006704802.1">
    <property type="nucleotide sequence ID" value="NZ_CAWLGB010000004.1"/>
</dbReference>
<name>E0WSU9_9ENTR</name>
<evidence type="ECO:0000256" key="6">
    <source>
        <dbReference type="SAM" id="Phobius"/>
    </source>
</evidence>
<feature type="transmembrane region" description="Helical" evidence="6">
    <location>
        <begin position="75"/>
        <end position="96"/>
    </location>
</feature>
<dbReference type="Pfam" id="PF04138">
    <property type="entry name" value="GtrA_DPMS_TM"/>
    <property type="match status" value="1"/>
</dbReference>
<keyword evidence="4 6" id="KW-1133">Transmembrane helix</keyword>
<dbReference type="AlphaFoldDB" id="E0WSU9"/>
<keyword evidence="5 6" id="KW-0472">Membrane</keyword>
<dbReference type="InterPro" id="IPR051401">
    <property type="entry name" value="GtrA_CellWall_Glycosyl"/>
</dbReference>
<proteinExistence type="inferred from homology"/>
<feature type="transmembrane region" description="Helical" evidence="6">
    <location>
        <begin position="102"/>
        <end position="122"/>
    </location>
</feature>
<evidence type="ECO:0000256" key="1">
    <source>
        <dbReference type="ARBA" id="ARBA00004141"/>
    </source>
</evidence>
<reference evidence="8" key="1">
    <citation type="journal article" date="2009" name="Environ. Microbiol.">
        <title>Dynamics of genome evolution in facultative symbionts of aphids.</title>
        <authorList>
            <person name="Degnan P.H."/>
            <person name="Leonardo T.E."/>
            <person name="Cass B.N."/>
            <person name="Hurwitz B."/>
            <person name="Stern D."/>
            <person name="Gibbs R.A."/>
            <person name="Richards S."/>
            <person name="Moran N.A."/>
        </authorList>
    </citation>
    <scope>NUCLEOTIDE SEQUENCE [LARGE SCALE GENOMIC DNA]</scope>
    <source>
        <strain evidence="8">LSR1</strain>
    </source>
</reference>
<feature type="domain" description="GtrA/DPMS transmembrane" evidence="7">
    <location>
        <begin position="11"/>
        <end position="123"/>
    </location>
</feature>